<evidence type="ECO:0000313" key="5">
    <source>
        <dbReference type="Proteomes" id="UP001057580"/>
    </source>
</evidence>
<dbReference type="InterPro" id="IPR000073">
    <property type="entry name" value="AB_hydrolase_1"/>
</dbReference>
<dbReference type="Pfam" id="PF00561">
    <property type="entry name" value="Abhydrolase_1"/>
    <property type="match status" value="1"/>
</dbReference>
<dbReference type="PANTHER" id="PTHR43798">
    <property type="entry name" value="MONOACYLGLYCEROL LIPASE"/>
    <property type="match status" value="1"/>
</dbReference>
<dbReference type="GO" id="GO:0016020">
    <property type="term" value="C:membrane"/>
    <property type="evidence" value="ECO:0007669"/>
    <property type="project" value="TreeGrafter"/>
</dbReference>
<dbReference type="GeneID" id="74944169"/>
<name>A0A9E7R1E5_9EURY</name>
<dbReference type="RefSeq" id="WP_260592825.1">
    <property type="nucleotide sequence ID" value="NZ_CP104003.1"/>
</dbReference>
<dbReference type="InterPro" id="IPR050266">
    <property type="entry name" value="AB_hydrolase_sf"/>
</dbReference>
<evidence type="ECO:0000313" key="4">
    <source>
        <dbReference type="EMBL" id="UWM53831.1"/>
    </source>
</evidence>
<dbReference type="InterPro" id="IPR013595">
    <property type="entry name" value="Pept_S33_TAP-like_C"/>
</dbReference>
<sequence>MDGESHGGGTRDPVDRETGRTTLTAGDGRGGRHEVEVAYDVAGDPDAPPALLLHGCGLDAASVSYRYLLPELAADRRVYALDLPGHGRSEKPSVRYTTDYFEGVVDAFRDALGLESPAMVGISMGGAVALGHALDREVDRLVLVDSYGLGGDAAWRPAASVGLRVPALHRAWWSTFAASEASVRAHLRTLTGAAPPGELVSDVHGVVGDPAVGRTVRSWQRSEFGATGLATDHSSRLAGLEVPTLLVHGKRDPLLPAAWASRAAEQLPDAEARLYDGVGHWAPREVPGRFVADVTGFLS</sequence>
<feature type="compositionally biased region" description="Gly residues" evidence="1">
    <location>
        <begin position="1"/>
        <end position="10"/>
    </location>
</feature>
<organism evidence="4 5">
    <name type="scientific">Salinirubellus salinus</name>
    <dbReference type="NCBI Taxonomy" id="1364945"/>
    <lineage>
        <taxon>Archaea</taxon>
        <taxon>Methanobacteriati</taxon>
        <taxon>Methanobacteriota</taxon>
        <taxon>Stenosarchaea group</taxon>
        <taxon>Halobacteria</taxon>
        <taxon>Halobacteriales</taxon>
        <taxon>Natronomonadaceae</taxon>
        <taxon>Salinirubellus</taxon>
    </lineage>
</organism>
<dbReference type="KEGG" id="ssai:N0B31_17065"/>
<protein>
    <submittedName>
        <fullName evidence="4">Alpha/beta fold hydrolase</fullName>
    </submittedName>
</protein>
<keyword evidence="4" id="KW-0378">Hydrolase</keyword>
<feature type="domain" description="AB hydrolase-1" evidence="2">
    <location>
        <begin position="50"/>
        <end position="158"/>
    </location>
</feature>
<evidence type="ECO:0000256" key="1">
    <source>
        <dbReference type="SAM" id="MobiDB-lite"/>
    </source>
</evidence>
<dbReference type="PRINTS" id="PR00111">
    <property type="entry name" value="ABHYDROLASE"/>
</dbReference>
<dbReference type="InterPro" id="IPR029058">
    <property type="entry name" value="AB_hydrolase_fold"/>
</dbReference>
<dbReference type="PANTHER" id="PTHR43798:SF33">
    <property type="entry name" value="HYDROLASE, PUTATIVE (AFU_ORTHOLOGUE AFUA_2G14860)-RELATED"/>
    <property type="match status" value="1"/>
</dbReference>
<keyword evidence="5" id="KW-1185">Reference proteome</keyword>
<evidence type="ECO:0000259" key="3">
    <source>
        <dbReference type="Pfam" id="PF08386"/>
    </source>
</evidence>
<feature type="region of interest" description="Disordered" evidence="1">
    <location>
        <begin position="1"/>
        <end position="31"/>
    </location>
</feature>
<accession>A0A9E7R1E5</accession>
<dbReference type="SUPFAM" id="SSF53474">
    <property type="entry name" value="alpha/beta-Hydrolases"/>
    <property type="match status" value="1"/>
</dbReference>
<dbReference type="EMBL" id="CP104003">
    <property type="protein sequence ID" value="UWM53831.1"/>
    <property type="molecule type" value="Genomic_DNA"/>
</dbReference>
<reference evidence="4" key="1">
    <citation type="submission" date="2022-09" db="EMBL/GenBank/DDBJ databases">
        <title>Diverse halophilic archaea isolated from saline environments.</title>
        <authorList>
            <person name="Cui H.-L."/>
        </authorList>
    </citation>
    <scope>NUCLEOTIDE SEQUENCE</scope>
    <source>
        <strain evidence="4">ZS-35-S2</strain>
    </source>
</reference>
<dbReference type="Pfam" id="PF08386">
    <property type="entry name" value="Abhydrolase_4"/>
    <property type="match status" value="1"/>
</dbReference>
<dbReference type="Proteomes" id="UP001057580">
    <property type="component" value="Chromosome"/>
</dbReference>
<proteinExistence type="predicted"/>
<dbReference type="GO" id="GO:0016787">
    <property type="term" value="F:hydrolase activity"/>
    <property type="evidence" value="ECO:0007669"/>
    <property type="project" value="UniProtKB-KW"/>
</dbReference>
<feature type="domain" description="Peptidase S33 tripeptidyl aminopeptidase-like C-terminal" evidence="3">
    <location>
        <begin position="238"/>
        <end position="281"/>
    </location>
</feature>
<gene>
    <name evidence="4" type="ORF">N0B31_17065</name>
</gene>
<evidence type="ECO:0000259" key="2">
    <source>
        <dbReference type="Pfam" id="PF00561"/>
    </source>
</evidence>
<dbReference type="AlphaFoldDB" id="A0A9E7R1E5"/>
<dbReference type="Gene3D" id="3.40.50.1820">
    <property type="entry name" value="alpha/beta hydrolase"/>
    <property type="match status" value="1"/>
</dbReference>